<evidence type="ECO:0000256" key="1">
    <source>
        <dbReference type="ARBA" id="ARBA00004141"/>
    </source>
</evidence>
<dbReference type="EMBL" id="CP026377">
    <property type="protein sequence ID" value="AUX95143.1"/>
    <property type="molecule type" value="Genomic_DNA"/>
</dbReference>
<evidence type="ECO:0000256" key="4">
    <source>
        <dbReference type="ARBA" id="ARBA00022729"/>
    </source>
</evidence>
<dbReference type="GO" id="GO:0016020">
    <property type="term" value="C:membrane"/>
    <property type="evidence" value="ECO:0007669"/>
    <property type="project" value="UniProtKB-SubCell"/>
</dbReference>
<keyword evidence="4 6" id="KW-0732">Signal</keyword>
<dbReference type="InterPro" id="IPR011250">
    <property type="entry name" value="OMP/PagP_B-barrel"/>
</dbReference>
<reference evidence="7 8" key="1">
    <citation type="submission" date="2018-01" db="EMBL/GenBank/DDBJ databases">
        <title>Complete and assembled Genome of Pantoea gaviniae DSM22758T.</title>
        <authorList>
            <person name="Stevens M.J.A."/>
            <person name="Zurfluh K."/>
            <person name="Stephan R."/>
        </authorList>
    </citation>
    <scope>NUCLEOTIDE SEQUENCE [LARGE SCALE GENOMIC DNA]</scope>
    <source>
        <strain evidence="7 8">DSM 22758</strain>
    </source>
</reference>
<feature type="signal peptide" evidence="6">
    <location>
        <begin position="1"/>
        <end position="21"/>
    </location>
</feature>
<dbReference type="GO" id="GO:0044384">
    <property type="term" value="C:host outer membrane"/>
    <property type="evidence" value="ECO:0007669"/>
    <property type="project" value="InterPro"/>
</dbReference>
<dbReference type="PANTHER" id="PTHR35892">
    <property type="entry name" value="OUTER MEMBRANE PROTEIN PAGN-RELATED"/>
    <property type="match status" value="1"/>
</dbReference>
<evidence type="ECO:0000256" key="5">
    <source>
        <dbReference type="ARBA" id="ARBA00023136"/>
    </source>
</evidence>
<dbReference type="RefSeq" id="WP_104958861.1">
    <property type="nucleotide sequence ID" value="NZ_CP026377.1"/>
</dbReference>
<dbReference type="OrthoDB" id="5873117at2"/>
<keyword evidence="8" id="KW-1185">Reference proteome</keyword>
<evidence type="ECO:0000313" key="8">
    <source>
        <dbReference type="Proteomes" id="UP000238365"/>
    </source>
</evidence>
<dbReference type="PANTHER" id="PTHR35892:SF2">
    <property type="entry name" value="OUTER MEMBRANE PROTEIN PAGN"/>
    <property type="match status" value="1"/>
</dbReference>
<sequence length="186" mass="20192">MKKMTLALLLASSMTSGAAFANIHTLSAGYAQSYVEGFKHIRGFNLQYRYENFSPLSVLASFSWMKGDETDHYRYSGNQMKETIEARYISLLAGPAYRINEYISLYALGGVAHSKADVNASLTSRDGNYALHASDSAKAYSFAYGAGVIINPVENLSVNIGYEGTQAGQDIDSAIDGFILGVGYSF</sequence>
<dbReference type="KEGG" id="pgz:C2E15_20170"/>
<dbReference type="Proteomes" id="UP000238365">
    <property type="component" value="Chromosome"/>
</dbReference>
<dbReference type="Gene3D" id="2.40.160.20">
    <property type="match status" value="1"/>
</dbReference>
<proteinExistence type="predicted"/>
<dbReference type="Pfam" id="PF06316">
    <property type="entry name" value="Ail_Lom"/>
    <property type="match status" value="1"/>
</dbReference>
<keyword evidence="5" id="KW-0472">Membrane</keyword>
<keyword evidence="3" id="KW-0812">Transmembrane</keyword>
<feature type="chain" id="PRO_5010858374" evidence="6">
    <location>
        <begin position="22"/>
        <end position="186"/>
    </location>
</feature>
<accession>A0A1X1DYN9</accession>
<dbReference type="SUPFAM" id="SSF56925">
    <property type="entry name" value="OMPA-like"/>
    <property type="match status" value="1"/>
</dbReference>
<evidence type="ECO:0000256" key="2">
    <source>
        <dbReference type="ARBA" id="ARBA00022452"/>
    </source>
</evidence>
<organism evidence="7 8">
    <name type="scientific">Mixta gaviniae</name>
    <dbReference type="NCBI Taxonomy" id="665914"/>
    <lineage>
        <taxon>Bacteria</taxon>
        <taxon>Pseudomonadati</taxon>
        <taxon>Pseudomonadota</taxon>
        <taxon>Gammaproteobacteria</taxon>
        <taxon>Enterobacterales</taxon>
        <taxon>Erwiniaceae</taxon>
        <taxon>Mixta</taxon>
    </lineage>
</organism>
<dbReference type="InterPro" id="IPR000758">
    <property type="entry name" value="Enterovir_OMP"/>
</dbReference>
<dbReference type="PRINTS" id="PR00316">
    <property type="entry name" value="ENTEROVIROMP"/>
</dbReference>
<evidence type="ECO:0000256" key="3">
    <source>
        <dbReference type="ARBA" id="ARBA00022692"/>
    </source>
</evidence>
<dbReference type="AlphaFoldDB" id="A0A1X1DYN9"/>
<gene>
    <name evidence="7" type="ORF">C2E15_20170</name>
</gene>
<keyword evidence="2" id="KW-1134">Transmembrane beta strand</keyword>
<evidence type="ECO:0000313" key="7">
    <source>
        <dbReference type="EMBL" id="AUX95143.1"/>
    </source>
</evidence>
<name>A0A1X1DYN9_9GAMM</name>
<evidence type="ECO:0000256" key="6">
    <source>
        <dbReference type="SAM" id="SignalP"/>
    </source>
</evidence>
<comment type="subcellular location">
    <subcellularLocation>
        <location evidence="1">Membrane</location>
        <topology evidence="1">Multi-pass membrane protein</topology>
    </subcellularLocation>
</comment>
<dbReference type="InterPro" id="IPR051723">
    <property type="entry name" value="Bact_OM_Invasion-Related"/>
</dbReference>
<protein>
    <submittedName>
        <fullName evidence="7">Ail/Lom family protein</fullName>
    </submittedName>
</protein>